<feature type="transmembrane region" description="Helical" evidence="1">
    <location>
        <begin position="64"/>
        <end position="86"/>
    </location>
</feature>
<accession>A0A143BNG1</accession>
<dbReference type="AlphaFoldDB" id="A0A143BNG1"/>
<keyword evidence="1" id="KW-0812">Transmembrane</keyword>
<evidence type="ECO:0000256" key="1">
    <source>
        <dbReference type="SAM" id="Phobius"/>
    </source>
</evidence>
<feature type="transmembrane region" description="Helical" evidence="1">
    <location>
        <begin position="161"/>
        <end position="177"/>
    </location>
</feature>
<dbReference type="EMBL" id="CP011454">
    <property type="protein sequence ID" value="AMW05964.1"/>
    <property type="molecule type" value="Genomic_DNA"/>
</dbReference>
<keyword evidence="3" id="KW-1185">Reference proteome</keyword>
<keyword evidence="1" id="KW-0472">Membrane</keyword>
<keyword evidence="1" id="KW-1133">Transmembrane helix</keyword>
<dbReference type="eggNOG" id="ENOG50311T1">
    <property type="taxonomic scope" value="Bacteria"/>
</dbReference>
<feature type="transmembrane region" description="Helical" evidence="1">
    <location>
        <begin position="98"/>
        <end position="121"/>
    </location>
</feature>
<dbReference type="KEGG" id="gph:GEMMAAP_16545"/>
<proteinExistence type="predicted"/>
<evidence type="ECO:0000313" key="3">
    <source>
        <dbReference type="Proteomes" id="UP000076404"/>
    </source>
</evidence>
<name>A0A143BNG1_9BACT</name>
<feature type="transmembrane region" description="Helical" evidence="1">
    <location>
        <begin position="189"/>
        <end position="213"/>
    </location>
</feature>
<gene>
    <name evidence="2" type="ORF">GEMMAAP_16545</name>
</gene>
<evidence type="ECO:0000313" key="2">
    <source>
        <dbReference type="EMBL" id="AMW05964.1"/>
    </source>
</evidence>
<organism evidence="2 3">
    <name type="scientific">Gemmatimonas phototrophica</name>
    <dbReference type="NCBI Taxonomy" id="1379270"/>
    <lineage>
        <taxon>Bacteria</taxon>
        <taxon>Pseudomonadati</taxon>
        <taxon>Gemmatimonadota</taxon>
        <taxon>Gemmatimonadia</taxon>
        <taxon>Gemmatimonadales</taxon>
        <taxon>Gemmatimonadaceae</taxon>
        <taxon>Gemmatimonas</taxon>
    </lineage>
</organism>
<feature type="transmembrane region" description="Helical" evidence="1">
    <location>
        <begin position="34"/>
        <end position="52"/>
    </location>
</feature>
<dbReference type="Proteomes" id="UP000076404">
    <property type="component" value="Chromosome"/>
</dbReference>
<reference evidence="2 3" key="2">
    <citation type="journal article" date="2016" name="Environ. Microbiol. Rep.">
        <title>Metagenomic evidence for the presence of phototrophic Gemmatimonadetes bacteria in diverse environments.</title>
        <authorList>
            <person name="Zeng Y."/>
            <person name="Baumbach J."/>
            <person name="Barbosa E.G."/>
            <person name="Azevedo V."/>
            <person name="Zhang C."/>
            <person name="Koblizek M."/>
        </authorList>
    </citation>
    <scope>NUCLEOTIDE SEQUENCE [LARGE SCALE GENOMIC DNA]</scope>
    <source>
        <strain evidence="2 3">AP64</strain>
    </source>
</reference>
<dbReference type="STRING" id="1379270.GEMMAAP_16545"/>
<feature type="transmembrane region" description="Helical" evidence="1">
    <location>
        <begin position="133"/>
        <end position="149"/>
    </location>
</feature>
<protein>
    <submittedName>
        <fullName evidence="2">Uncharacterized protein</fullName>
    </submittedName>
</protein>
<sequence length="233" mass="25693">MGLIALSAVLIGFQGTYVRPMQSGTFKAPAIVHWHGAFAMGWVLLFAVQPWLIRYNAVPVHRWLGILGVALAIGVAVTMVPAQFFASTRDAMSGGGNVARAMILGAISSAAQFLLLVLGGALYARHGTIHKRLMLLATIVVIWPAWFRWRHFLPWVPDPDVWLGVVLADSLIVVAWLHDRFTRGHIQTVLLNVGVLLILLHLAEVSIIGHPLWVRTGVRVYDTLAPWLEPLVR</sequence>
<reference evidence="2 3" key="1">
    <citation type="journal article" date="2014" name="Proc. Natl. Acad. Sci. U.S.A.">
        <title>Functional type 2 photosynthetic reaction centers found in the rare bacterial phylum Gemmatimonadetes.</title>
        <authorList>
            <person name="Zeng Y."/>
            <person name="Feng F."/>
            <person name="Medova H."/>
            <person name="Dean J."/>
            <person name="Koblizek M."/>
        </authorList>
    </citation>
    <scope>NUCLEOTIDE SEQUENCE [LARGE SCALE GENOMIC DNA]</scope>
    <source>
        <strain evidence="2 3">AP64</strain>
    </source>
</reference>